<evidence type="ECO:0000259" key="11">
    <source>
        <dbReference type="Pfam" id="PF20985"/>
    </source>
</evidence>
<dbReference type="InterPro" id="IPR046427">
    <property type="entry name" value="Legumain_prodom_sf"/>
</dbReference>
<evidence type="ECO:0000256" key="3">
    <source>
        <dbReference type="ARBA" id="ARBA00022729"/>
    </source>
</evidence>
<evidence type="ECO:0000256" key="4">
    <source>
        <dbReference type="ARBA" id="ARBA00022801"/>
    </source>
</evidence>
<dbReference type="AlphaFoldDB" id="A0AAD5JAC9"/>
<feature type="compositionally biased region" description="Basic and acidic residues" evidence="9">
    <location>
        <begin position="576"/>
        <end position="588"/>
    </location>
</feature>
<keyword evidence="5" id="KW-0788">Thiol protease</keyword>
<feature type="signal peptide" evidence="10">
    <location>
        <begin position="1"/>
        <end position="22"/>
    </location>
</feature>
<dbReference type="PIRSF" id="PIRSF500139">
    <property type="entry name" value="AE"/>
    <property type="match status" value="1"/>
</dbReference>
<reference evidence="12" key="2">
    <citation type="submission" date="2023-02" db="EMBL/GenBank/DDBJ databases">
        <authorList>
            <person name="Swenson N.G."/>
            <person name="Wegrzyn J.L."/>
            <person name="Mcevoy S.L."/>
        </authorList>
    </citation>
    <scope>NUCLEOTIDE SEQUENCE</scope>
    <source>
        <strain evidence="12">91603</strain>
        <tissue evidence="12">Leaf</tissue>
    </source>
</reference>
<evidence type="ECO:0000256" key="9">
    <source>
        <dbReference type="SAM" id="MobiDB-lite"/>
    </source>
</evidence>
<accession>A0AAD5JAC9</accession>
<dbReference type="Proteomes" id="UP001064489">
    <property type="component" value="Chromosome 6"/>
</dbReference>
<evidence type="ECO:0000256" key="1">
    <source>
        <dbReference type="ARBA" id="ARBA00009941"/>
    </source>
</evidence>
<dbReference type="PRINTS" id="PR00776">
    <property type="entry name" value="HEMOGLOBNASE"/>
</dbReference>
<organism evidence="12 13">
    <name type="scientific">Acer negundo</name>
    <name type="common">Box elder</name>
    <dbReference type="NCBI Taxonomy" id="4023"/>
    <lineage>
        <taxon>Eukaryota</taxon>
        <taxon>Viridiplantae</taxon>
        <taxon>Streptophyta</taxon>
        <taxon>Embryophyta</taxon>
        <taxon>Tracheophyta</taxon>
        <taxon>Spermatophyta</taxon>
        <taxon>Magnoliopsida</taxon>
        <taxon>eudicotyledons</taxon>
        <taxon>Gunneridae</taxon>
        <taxon>Pentapetalae</taxon>
        <taxon>rosids</taxon>
        <taxon>malvids</taxon>
        <taxon>Sapindales</taxon>
        <taxon>Sapindaceae</taxon>
        <taxon>Hippocastanoideae</taxon>
        <taxon>Acereae</taxon>
        <taxon>Acer</taxon>
    </lineage>
</organism>
<protein>
    <recommendedName>
        <fullName evidence="11">Legumain prodomain domain-containing protein</fullName>
    </recommendedName>
</protein>
<dbReference type="Pfam" id="PF20985">
    <property type="entry name" value="Legum_prodom"/>
    <property type="match status" value="1"/>
</dbReference>
<sequence length="858" mass="94484">MTRLAASLLLTLLAVLSVAVIGSRDISGDVIRLPSAASRFFRSGAANDDDDAVGTRWAVLIAGSNGYWNYRHQADVCHAYQLLIKGGLKEENIVVFMYDDIASNVENPRPGIVINSPHGSDVYKGVPKDYTGEDVTVKNFLAAILGNKTAITGGSGKVVDSGPNDHIFIYYTDHGGPGVLGMPTSPYLYADDLIDVLKKKHASGTYKSLVFYLEACESGSIFEGLLPDGLNIYATTASNAEESSWGTYCPGETPGPPPEYETCLGDLYSVAWMEDSDIHNLRTETLHQQYELVKKRTANDNSGMGSHVMRYGDIGLGKENLFLYIGTDPANDNYTFVGENSLRPPSKAINQRDADLVHFWDKYRKAPEGSTRKIDAQKQFVEAMSHRMHLDHSIKLVGKLLFGIEKGPEVLNAVRDAGKPLVDDWDCLKSLVRTFEMHCGSLSQYGMKHMRSIANICNAGIRKDTMAEASAQACVSVPSGPDRSFGFRIETALSPDESQRFAVDTMLAKLSKLVEREIEIEIHLKIFDGIAHNLSGSSFSGRHFQDIRAVFRTIKRLEQFTAVVVLEVYKKEMDNKDPFRSTSRERTGGDVGLLRTSSENNTRQQTTSSEFVLQWGNRKRLRCMKVQVKDDSTGPAHRTTVRVVRTDKDPSNQPTTTATTNTNHHGNGYFNLRQRPSSSPPPPPPPQRILRNSENSSAMRGQSNGGARGFASPDRGGGAGAHDKRGTRNNNNNNHHSNNNNDYNKSGASSETAHDSKKGGSSSASGEAVAPPVVWPPKFAIALTNKEKEEDFLAIKGSKLPQRPKKRAKLIQRTVNLVSPGAWLCDLTLERYEVREKKITKKRPRGLKAMGNMESESE</sequence>
<feature type="compositionally biased region" description="Polar residues" evidence="9">
    <location>
        <begin position="595"/>
        <end position="609"/>
    </location>
</feature>
<reference evidence="12" key="1">
    <citation type="journal article" date="2022" name="Plant J.">
        <title>Strategies of tolerance reflected in two North American maple genomes.</title>
        <authorList>
            <person name="McEvoy S.L."/>
            <person name="Sezen U.U."/>
            <person name="Trouern-Trend A."/>
            <person name="McMahon S.M."/>
            <person name="Schaberg P.G."/>
            <person name="Yang J."/>
            <person name="Wegrzyn J.L."/>
            <person name="Swenson N.G."/>
        </authorList>
    </citation>
    <scope>NUCLEOTIDE SEQUENCE</scope>
    <source>
        <strain evidence="12">91603</strain>
    </source>
</reference>
<dbReference type="PIRSF" id="PIRSF019663">
    <property type="entry name" value="Legumain"/>
    <property type="match status" value="1"/>
</dbReference>
<feature type="chain" id="PRO_5042186279" description="Legumain prodomain domain-containing protein" evidence="10">
    <location>
        <begin position="23"/>
        <end position="858"/>
    </location>
</feature>
<evidence type="ECO:0000313" key="13">
    <source>
        <dbReference type="Proteomes" id="UP001064489"/>
    </source>
</evidence>
<dbReference type="GO" id="GO:0051603">
    <property type="term" value="P:proteolysis involved in protein catabolic process"/>
    <property type="evidence" value="ECO:0007669"/>
    <property type="project" value="InterPro"/>
</dbReference>
<feature type="active site" description="Nucleophile" evidence="8">
    <location>
        <position position="216"/>
    </location>
</feature>
<dbReference type="Pfam" id="PF01650">
    <property type="entry name" value="Peptidase_C13"/>
    <property type="match status" value="1"/>
</dbReference>
<dbReference type="InterPro" id="IPR048501">
    <property type="entry name" value="Legum_prodom"/>
</dbReference>
<evidence type="ECO:0000256" key="10">
    <source>
        <dbReference type="SAM" id="SignalP"/>
    </source>
</evidence>
<feature type="compositionally biased region" description="Low complexity" evidence="9">
    <location>
        <begin position="655"/>
        <end position="668"/>
    </location>
</feature>
<dbReference type="InterPro" id="IPR043577">
    <property type="entry name" value="AE"/>
</dbReference>
<evidence type="ECO:0000313" key="12">
    <source>
        <dbReference type="EMBL" id="KAI9191757.1"/>
    </source>
</evidence>
<dbReference type="PANTHER" id="PTHR12000">
    <property type="entry name" value="HEMOGLOBINASE FAMILY MEMBER"/>
    <property type="match status" value="1"/>
</dbReference>
<dbReference type="EMBL" id="JAJSOW010000004">
    <property type="protein sequence ID" value="KAI9191757.1"/>
    <property type="molecule type" value="Genomic_DNA"/>
</dbReference>
<gene>
    <name evidence="12" type="ORF">LWI28_013053</name>
</gene>
<keyword evidence="2" id="KW-0645">Protease</keyword>
<feature type="compositionally biased region" description="Pro residues" evidence="9">
    <location>
        <begin position="678"/>
        <end position="687"/>
    </location>
</feature>
<keyword evidence="7" id="KW-0325">Glycoprotein</keyword>
<evidence type="ECO:0000256" key="2">
    <source>
        <dbReference type="ARBA" id="ARBA00022670"/>
    </source>
</evidence>
<feature type="compositionally biased region" description="Low complexity" evidence="9">
    <location>
        <begin position="729"/>
        <end position="741"/>
    </location>
</feature>
<feature type="active site" evidence="8">
    <location>
        <position position="174"/>
    </location>
</feature>
<feature type="region of interest" description="Disordered" evidence="9">
    <location>
        <begin position="626"/>
        <end position="770"/>
    </location>
</feature>
<name>A0AAD5JAC9_ACENE</name>
<keyword evidence="3 10" id="KW-0732">Signal</keyword>
<dbReference type="Pfam" id="PF07797">
    <property type="entry name" value="DUF1639"/>
    <property type="match status" value="1"/>
</dbReference>
<dbReference type="InterPro" id="IPR001096">
    <property type="entry name" value="Peptidase_C13"/>
</dbReference>
<proteinExistence type="inferred from homology"/>
<dbReference type="GO" id="GO:0006624">
    <property type="term" value="P:vacuolar protein processing"/>
    <property type="evidence" value="ECO:0007669"/>
    <property type="project" value="TreeGrafter"/>
</dbReference>
<comment type="similarity">
    <text evidence="1">Belongs to the peptidase C13 family.</text>
</comment>
<dbReference type="CDD" id="cd21115">
    <property type="entry name" value="legumain_C"/>
    <property type="match status" value="1"/>
</dbReference>
<dbReference type="FunFam" id="1.10.132.130:FF:000001">
    <property type="entry name" value="Vacuolar-processing enzyme beta-isozyme"/>
    <property type="match status" value="1"/>
</dbReference>
<feature type="region of interest" description="Disordered" evidence="9">
    <location>
        <begin position="576"/>
        <end position="609"/>
    </location>
</feature>
<evidence type="ECO:0000256" key="6">
    <source>
        <dbReference type="ARBA" id="ARBA00023157"/>
    </source>
</evidence>
<dbReference type="PANTHER" id="PTHR12000:SF50">
    <property type="entry name" value="VACUOLAR-PROCESSING ENZYME GAMMA-ISOZYME"/>
    <property type="match status" value="1"/>
</dbReference>
<dbReference type="InterPro" id="IPR012438">
    <property type="entry name" value="DUF1639"/>
</dbReference>
<dbReference type="Gene3D" id="1.10.132.130">
    <property type="match status" value="1"/>
</dbReference>
<keyword evidence="6" id="KW-1015">Disulfide bond</keyword>
<feature type="compositionally biased region" description="Polar residues" evidence="9">
    <location>
        <begin position="690"/>
        <end position="702"/>
    </location>
</feature>
<dbReference type="Gene3D" id="3.40.50.1460">
    <property type="match status" value="1"/>
</dbReference>
<dbReference type="GO" id="GO:0004197">
    <property type="term" value="F:cysteine-type endopeptidase activity"/>
    <property type="evidence" value="ECO:0007669"/>
    <property type="project" value="InterPro"/>
</dbReference>
<evidence type="ECO:0000256" key="5">
    <source>
        <dbReference type="ARBA" id="ARBA00022807"/>
    </source>
</evidence>
<feature type="compositionally biased region" description="Low complexity" evidence="9">
    <location>
        <begin position="759"/>
        <end position="770"/>
    </location>
</feature>
<keyword evidence="13" id="KW-1185">Reference proteome</keyword>
<feature type="domain" description="Legumain prodomain" evidence="11">
    <location>
        <begin position="378"/>
        <end position="474"/>
    </location>
</feature>
<keyword evidence="4" id="KW-0378">Hydrolase</keyword>
<dbReference type="GO" id="GO:0005773">
    <property type="term" value="C:vacuole"/>
    <property type="evidence" value="ECO:0007669"/>
    <property type="project" value="GOC"/>
</dbReference>
<dbReference type="FunFam" id="3.40.50.1460:FF:000005">
    <property type="entry name" value="Vacuolar-processing enzyme beta-isozyme"/>
    <property type="match status" value="1"/>
</dbReference>
<feature type="compositionally biased region" description="Polar residues" evidence="9">
    <location>
        <begin position="742"/>
        <end position="751"/>
    </location>
</feature>
<evidence type="ECO:0000256" key="7">
    <source>
        <dbReference type="ARBA" id="ARBA00023180"/>
    </source>
</evidence>
<comment type="caution">
    <text evidence="12">The sequence shown here is derived from an EMBL/GenBank/DDBJ whole genome shotgun (WGS) entry which is preliminary data.</text>
</comment>
<evidence type="ECO:0000256" key="8">
    <source>
        <dbReference type="PIRSR" id="PIRSR019663-1"/>
    </source>
</evidence>